<keyword evidence="3" id="KW-0813">Transport</keyword>
<keyword evidence="5 8" id="KW-0812">Transmembrane</keyword>
<name>A0ABS3A3C3_9VIBR</name>
<keyword evidence="7 8" id="KW-0472">Membrane</keyword>
<evidence type="ECO:0000256" key="2">
    <source>
        <dbReference type="ARBA" id="ARBA00007935"/>
    </source>
</evidence>
<evidence type="ECO:0000313" key="10">
    <source>
        <dbReference type="Proteomes" id="UP000779070"/>
    </source>
</evidence>
<dbReference type="SUPFAM" id="SSF81345">
    <property type="entry name" value="ABC transporter involved in vitamin B12 uptake, BtuC"/>
    <property type="match status" value="1"/>
</dbReference>
<protein>
    <submittedName>
        <fullName evidence="9">Iron chelate uptake ABC transporter family permease subunit</fullName>
    </submittedName>
</protein>
<comment type="subcellular location">
    <subcellularLocation>
        <location evidence="1">Cell membrane</location>
        <topology evidence="1">Multi-pass membrane protein</topology>
    </subcellularLocation>
</comment>
<proteinExistence type="inferred from homology"/>
<evidence type="ECO:0000256" key="3">
    <source>
        <dbReference type="ARBA" id="ARBA00022448"/>
    </source>
</evidence>
<evidence type="ECO:0000256" key="8">
    <source>
        <dbReference type="SAM" id="Phobius"/>
    </source>
</evidence>
<keyword evidence="10" id="KW-1185">Reference proteome</keyword>
<dbReference type="Gene3D" id="1.10.3470.10">
    <property type="entry name" value="ABC transporter involved in vitamin B12 uptake, BtuC"/>
    <property type="match status" value="1"/>
</dbReference>
<accession>A0ABS3A3C3</accession>
<dbReference type="EMBL" id="JAFHLB010000019">
    <property type="protein sequence ID" value="MBN3578893.1"/>
    <property type="molecule type" value="Genomic_DNA"/>
</dbReference>
<evidence type="ECO:0000256" key="7">
    <source>
        <dbReference type="ARBA" id="ARBA00023136"/>
    </source>
</evidence>
<keyword evidence="6 8" id="KW-1133">Transmembrane helix</keyword>
<dbReference type="Proteomes" id="UP000779070">
    <property type="component" value="Unassembled WGS sequence"/>
</dbReference>
<evidence type="ECO:0000313" key="9">
    <source>
        <dbReference type="EMBL" id="MBN3578893.1"/>
    </source>
</evidence>
<evidence type="ECO:0000256" key="5">
    <source>
        <dbReference type="ARBA" id="ARBA00022692"/>
    </source>
</evidence>
<evidence type="ECO:0000256" key="6">
    <source>
        <dbReference type="ARBA" id="ARBA00022989"/>
    </source>
</evidence>
<organism evidence="9 10">
    <name type="scientific">Vibrio neptunius</name>
    <dbReference type="NCBI Taxonomy" id="170651"/>
    <lineage>
        <taxon>Bacteria</taxon>
        <taxon>Pseudomonadati</taxon>
        <taxon>Pseudomonadota</taxon>
        <taxon>Gammaproteobacteria</taxon>
        <taxon>Vibrionales</taxon>
        <taxon>Vibrionaceae</taxon>
        <taxon>Vibrio</taxon>
    </lineage>
</organism>
<dbReference type="InterPro" id="IPR000522">
    <property type="entry name" value="ABC_transptr_permease_BtuC"/>
</dbReference>
<reference evidence="9 10" key="1">
    <citation type="submission" date="2021-02" db="EMBL/GenBank/DDBJ databases">
        <title>Draft Genome Sequences of 5 Vibrio neptunius Strains Isolated From of Bivalve Hatcheries.</title>
        <authorList>
            <person name="Galvis F."/>
            <person name="Barja J.L."/>
            <person name="Lemos M.L."/>
            <person name="Balado M."/>
        </authorList>
    </citation>
    <scope>NUCLEOTIDE SEQUENCE [LARGE SCALE GENOMIC DNA]</scope>
    <source>
        <strain evidence="9 10">PP-145.98</strain>
    </source>
</reference>
<dbReference type="Pfam" id="PF01032">
    <property type="entry name" value="FecCD"/>
    <property type="match status" value="1"/>
</dbReference>
<evidence type="ECO:0000256" key="1">
    <source>
        <dbReference type="ARBA" id="ARBA00004651"/>
    </source>
</evidence>
<feature type="transmembrane region" description="Helical" evidence="8">
    <location>
        <begin position="6"/>
        <end position="27"/>
    </location>
</feature>
<gene>
    <name evidence="9" type="ORF">JYA62_14580</name>
</gene>
<dbReference type="InterPro" id="IPR037294">
    <property type="entry name" value="ABC_BtuC-like"/>
</dbReference>
<evidence type="ECO:0000256" key="4">
    <source>
        <dbReference type="ARBA" id="ARBA00022475"/>
    </source>
</evidence>
<comment type="similarity">
    <text evidence="2">Belongs to the binding-protein-dependent transport system permease family. FecCD subfamily.</text>
</comment>
<sequence>MCAFGTAIFVSLTGIIGFIGLMVPHIARMLTG</sequence>
<keyword evidence="4" id="KW-1003">Cell membrane</keyword>
<comment type="caution">
    <text evidence="9">The sequence shown here is derived from an EMBL/GenBank/DDBJ whole genome shotgun (WGS) entry which is preliminary data.</text>
</comment>